<sequence>MQAIGRAARHRVRALSHGSTSSSWPSCQIRSLAVEPGSREKLLLEEDPALKKFKSDKETVKLIKRIGDILVLSVVAGSVYEIYYRMQNRKAVQTLGSLSNGKPS</sequence>
<evidence type="ECO:0000313" key="2">
    <source>
        <dbReference type="Proteomes" id="UP001162992"/>
    </source>
</evidence>
<reference evidence="2" key="1">
    <citation type="journal article" date="2024" name="Proc. Natl. Acad. Sci. U.S.A.">
        <title>Extraordinary preservation of gene collinearity over three hundred million years revealed in homosporous lycophytes.</title>
        <authorList>
            <person name="Li C."/>
            <person name="Wickell D."/>
            <person name="Kuo L.Y."/>
            <person name="Chen X."/>
            <person name="Nie B."/>
            <person name="Liao X."/>
            <person name="Peng D."/>
            <person name="Ji J."/>
            <person name="Jenkins J."/>
            <person name="Williams M."/>
            <person name="Shu S."/>
            <person name="Plott C."/>
            <person name="Barry K."/>
            <person name="Rajasekar S."/>
            <person name="Grimwood J."/>
            <person name="Han X."/>
            <person name="Sun S."/>
            <person name="Hou Z."/>
            <person name="He W."/>
            <person name="Dai G."/>
            <person name="Sun C."/>
            <person name="Schmutz J."/>
            <person name="Leebens-Mack J.H."/>
            <person name="Li F.W."/>
            <person name="Wang L."/>
        </authorList>
    </citation>
    <scope>NUCLEOTIDE SEQUENCE [LARGE SCALE GENOMIC DNA]</scope>
    <source>
        <strain evidence="2">cv. PW_Plant_1</strain>
    </source>
</reference>
<gene>
    <name evidence="1" type="ORF">O6H91_21G063200</name>
</gene>
<proteinExistence type="predicted"/>
<keyword evidence="2" id="KW-1185">Reference proteome</keyword>
<accession>A0ACC2AL58</accession>
<organism evidence="1 2">
    <name type="scientific">Diphasiastrum complanatum</name>
    <name type="common">Issler's clubmoss</name>
    <name type="synonym">Lycopodium complanatum</name>
    <dbReference type="NCBI Taxonomy" id="34168"/>
    <lineage>
        <taxon>Eukaryota</taxon>
        <taxon>Viridiplantae</taxon>
        <taxon>Streptophyta</taxon>
        <taxon>Embryophyta</taxon>
        <taxon>Tracheophyta</taxon>
        <taxon>Lycopodiopsida</taxon>
        <taxon>Lycopodiales</taxon>
        <taxon>Lycopodiaceae</taxon>
        <taxon>Lycopodioideae</taxon>
        <taxon>Diphasiastrum</taxon>
    </lineage>
</organism>
<comment type="caution">
    <text evidence="1">The sequence shown here is derived from an EMBL/GenBank/DDBJ whole genome shotgun (WGS) entry which is preliminary data.</text>
</comment>
<dbReference type="EMBL" id="CM055112">
    <property type="protein sequence ID" value="KAJ7518302.1"/>
    <property type="molecule type" value="Genomic_DNA"/>
</dbReference>
<evidence type="ECO:0000313" key="1">
    <source>
        <dbReference type="EMBL" id="KAJ7518302.1"/>
    </source>
</evidence>
<protein>
    <submittedName>
        <fullName evidence="1">Uncharacterized protein</fullName>
    </submittedName>
</protein>
<name>A0ACC2AL58_DIPCM</name>
<dbReference type="Proteomes" id="UP001162992">
    <property type="component" value="Chromosome 21"/>
</dbReference>